<evidence type="ECO:0000313" key="2">
    <source>
        <dbReference type="EMBL" id="OCH86909.1"/>
    </source>
</evidence>
<protein>
    <recommendedName>
        <fullName evidence="1">BTB domain-containing protein</fullName>
    </recommendedName>
</protein>
<dbReference type="Proteomes" id="UP000250043">
    <property type="component" value="Unassembled WGS sequence"/>
</dbReference>
<reference evidence="2 3" key="1">
    <citation type="submission" date="2016-07" db="EMBL/GenBank/DDBJ databases">
        <title>Draft genome of the white-rot fungus Obba rivulosa 3A-2.</title>
        <authorList>
            <consortium name="DOE Joint Genome Institute"/>
            <person name="Miettinen O."/>
            <person name="Riley R."/>
            <person name="Acob R."/>
            <person name="Barry K."/>
            <person name="Cullen D."/>
            <person name="De Vries R."/>
            <person name="Hainaut M."/>
            <person name="Hatakka A."/>
            <person name="Henrissat B."/>
            <person name="Hilden K."/>
            <person name="Kuo R."/>
            <person name="Labutti K."/>
            <person name="Lipzen A."/>
            <person name="Makela M.R."/>
            <person name="Sandor L."/>
            <person name="Spatafora J.W."/>
            <person name="Grigoriev I.V."/>
            <person name="Hibbett D.S."/>
        </authorList>
    </citation>
    <scope>NUCLEOTIDE SEQUENCE [LARGE SCALE GENOMIC DNA]</scope>
    <source>
        <strain evidence="2 3">3A-2</strain>
    </source>
</reference>
<keyword evidence="3" id="KW-1185">Reference proteome</keyword>
<dbReference type="SMART" id="SM00225">
    <property type="entry name" value="BTB"/>
    <property type="match status" value="1"/>
</dbReference>
<dbReference type="InterPro" id="IPR000210">
    <property type="entry name" value="BTB/POZ_dom"/>
</dbReference>
<gene>
    <name evidence="2" type="ORF">OBBRIDRAFT_192562</name>
</gene>
<name>A0A8E2AS09_9APHY</name>
<evidence type="ECO:0000313" key="3">
    <source>
        <dbReference type="Proteomes" id="UP000250043"/>
    </source>
</evidence>
<dbReference type="InterPro" id="IPR011333">
    <property type="entry name" value="SKP1/BTB/POZ_sf"/>
</dbReference>
<accession>A0A8E2AS09</accession>
<dbReference type="Gene3D" id="3.30.710.10">
    <property type="entry name" value="Potassium Channel Kv1.1, Chain A"/>
    <property type="match status" value="1"/>
</dbReference>
<organism evidence="2 3">
    <name type="scientific">Obba rivulosa</name>
    <dbReference type="NCBI Taxonomy" id="1052685"/>
    <lineage>
        <taxon>Eukaryota</taxon>
        <taxon>Fungi</taxon>
        <taxon>Dikarya</taxon>
        <taxon>Basidiomycota</taxon>
        <taxon>Agaricomycotina</taxon>
        <taxon>Agaricomycetes</taxon>
        <taxon>Polyporales</taxon>
        <taxon>Gelatoporiaceae</taxon>
        <taxon>Obba</taxon>
    </lineage>
</organism>
<sequence>MKRIICEATRQETFLPRVQLAAMDRRQQLCPASFRGSPSVRRIPSPKYKLDFYIHTSFSSPDADIVLISRDNVHFRIHSQLLRQTSGWFRTLLSLPNNAPQAGTPDALRLDEPSSVLDALLRIASAMEVPPLRPVDFCEEVLLAAEKYEMPGPASVVRVALTSSLLDAPPVRVYGIATRRGWVAEARAASARTLALDLFHPALRADMDKVDAPHLMALLRLHHARKQALREVLDDKKLFSSSTKGTTQCFSCGRRVDHIDWFQFKYNLLVMATVPSDTEILNSGDLQRVLEASCLHCNKTLYGAVTTRANLGEALKRLPTSVDLS</sequence>
<proteinExistence type="predicted"/>
<evidence type="ECO:0000259" key="1">
    <source>
        <dbReference type="SMART" id="SM00225"/>
    </source>
</evidence>
<feature type="domain" description="BTB" evidence="1">
    <location>
        <begin position="63"/>
        <end position="165"/>
    </location>
</feature>
<dbReference type="EMBL" id="KV722507">
    <property type="protein sequence ID" value="OCH86909.1"/>
    <property type="molecule type" value="Genomic_DNA"/>
</dbReference>
<dbReference type="OrthoDB" id="3238622at2759"/>
<dbReference type="AlphaFoldDB" id="A0A8E2AS09"/>